<dbReference type="EMBL" id="JAVRRJ010000004">
    <property type="protein sequence ID" value="KAK5085981.1"/>
    <property type="molecule type" value="Genomic_DNA"/>
</dbReference>
<feature type="region of interest" description="Disordered" evidence="1">
    <location>
        <begin position="18"/>
        <end position="124"/>
    </location>
</feature>
<sequence>MAEDAQLQTLQQRIAALNADHLGRLPGKTTQTRPKPPIPDRRPILKHKSFNIPNENAVSTSSDPANLPNGPPQRQPPPLPARRTKQEADQEIGTIERDDNCSRPQATATRTKSEQNSSRIKAPAWGQCDLPTLLLKTEPLHTRKESVVERPSTARTPSVSSLASTTTTAASSISHSTIPPPLPSRKSTDSTSVSAARRLPPLATAKDLDRVRKASFANVETVELAESPPPLPVRRPSRIPAEQAVHGLEGVDPPKKPPPVPRASRPDLAAIQATKPKLNSSVQALTPAATATGCMS</sequence>
<keyword evidence="3" id="KW-1185">Reference proteome</keyword>
<feature type="compositionally biased region" description="Low complexity" evidence="1">
    <location>
        <begin position="156"/>
        <end position="177"/>
    </location>
</feature>
<accession>A0AAN7YB35</accession>
<organism evidence="2 3">
    <name type="scientific">Lithohypha guttulata</name>
    <dbReference type="NCBI Taxonomy" id="1690604"/>
    <lineage>
        <taxon>Eukaryota</taxon>
        <taxon>Fungi</taxon>
        <taxon>Dikarya</taxon>
        <taxon>Ascomycota</taxon>
        <taxon>Pezizomycotina</taxon>
        <taxon>Eurotiomycetes</taxon>
        <taxon>Chaetothyriomycetidae</taxon>
        <taxon>Chaetothyriales</taxon>
        <taxon>Trichomeriaceae</taxon>
        <taxon>Lithohypha</taxon>
    </lineage>
</organism>
<proteinExistence type="predicted"/>
<feature type="region of interest" description="Disordered" evidence="1">
    <location>
        <begin position="141"/>
        <end position="200"/>
    </location>
</feature>
<name>A0AAN7YB35_9EURO</name>
<feature type="compositionally biased region" description="Polar residues" evidence="1">
    <location>
        <begin position="51"/>
        <end position="64"/>
    </location>
</feature>
<evidence type="ECO:0000256" key="1">
    <source>
        <dbReference type="SAM" id="MobiDB-lite"/>
    </source>
</evidence>
<feature type="compositionally biased region" description="Pro residues" evidence="1">
    <location>
        <begin position="69"/>
        <end position="80"/>
    </location>
</feature>
<feature type="compositionally biased region" description="Basic and acidic residues" evidence="1">
    <location>
        <begin position="84"/>
        <end position="101"/>
    </location>
</feature>
<protein>
    <submittedName>
        <fullName evidence="2">Uncharacterized protein</fullName>
    </submittedName>
</protein>
<gene>
    <name evidence="2" type="ORF">LTR05_005271</name>
</gene>
<dbReference type="Proteomes" id="UP001309876">
    <property type="component" value="Unassembled WGS sequence"/>
</dbReference>
<evidence type="ECO:0000313" key="3">
    <source>
        <dbReference type="Proteomes" id="UP001309876"/>
    </source>
</evidence>
<comment type="caution">
    <text evidence="2">The sequence shown here is derived from an EMBL/GenBank/DDBJ whole genome shotgun (WGS) entry which is preliminary data.</text>
</comment>
<feature type="region of interest" description="Disordered" evidence="1">
    <location>
        <begin position="225"/>
        <end position="267"/>
    </location>
</feature>
<reference evidence="2 3" key="1">
    <citation type="submission" date="2023-08" db="EMBL/GenBank/DDBJ databases">
        <title>Black Yeasts Isolated from many extreme environments.</title>
        <authorList>
            <person name="Coleine C."/>
            <person name="Stajich J.E."/>
            <person name="Selbmann L."/>
        </authorList>
    </citation>
    <scope>NUCLEOTIDE SEQUENCE [LARGE SCALE GENOMIC DNA]</scope>
    <source>
        <strain evidence="2 3">CCFEE 5910</strain>
    </source>
</reference>
<feature type="compositionally biased region" description="Polar residues" evidence="1">
    <location>
        <begin position="102"/>
        <end position="119"/>
    </location>
</feature>
<dbReference type="AlphaFoldDB" id="A0AAN7YB35"/>
<evidence type="ECO:0000313" key="2">
    <source>
        <dbReference type="EMBL" id="KAK5085981.1"/>
    </source>
</evidence>